<comment type="caution">
    <text evidence="1">The sequence shown here is derived from an EMBL/GenBank/DDBJ whole genome shotgun (WGS) entry which is preliminary data.</text>
</comment>
<accession>A0A7J8ERF0</accession>
<dbReference type="Proteomes" id="UP000550707">
    <property type="component" value="Unassembled WGS sequence"/>
</dbReference>
<protein>
    <submittedName>
        <fullName evidence="1">Uncharacterized protein</fullName>
    </submittedName>
</protein>
<evidence type="ECO:0000313" key="1">
    <source>
        <dbReference type="EMBL" id="KAF6438054.1"/>
    </source>
</evidence>
<keyword evidence="2" id="KW-1185">Reference proteome</keyword>
<name>A0A7J8ERF0_MOLMO</name>
<dbReference type="AlphaFoldDB" id="A0A7J8ERF0"/>
<dbReference type="EMBL" id="JACASF010000013">
    <property type="protein sequence ID" value="KAF6438054.1"/>
    <property type="molecule type" value="Genomic_DNA"/>
</dbReference>
<sequence>MNPAWSCLTSAEFIQSPTFFLIKPFGANQLVVPGRATSVGPAHGQGSLQLAPPECPFPPGLPLPCCLAGLSQEGAASPTPVFCSRLSAILSAIHRRYFLSWVLQGLPTHNTPSWFPPFTPC</sequence>
<reference evidence="1 2" key="1">
    <citation type="journal article" date="2020" name="Nature">
        <title>Six reference-quality genomes reveal evolution of bat adaptations.</title>
        <authorList>
            <person name="Jebb D."/>
            <person name="Huang Z."/>
            <person name="Pippel M."/>
            <person name="Hughes G.M."/>
            <person name="Lavrichenko K."/>
            <person name="Devanna P."/>
            <person name="Winkler S."/>
            <person name="Jermiin L.S."/>
            <person name="Skirmuntt E.C."/>
            <person name="Katzourakis A."/>
            <person name="Burkitt-Gray L."/>
            <person name="Ray D.A."/>
            <person name="Sullivan K.A.M."/>
            <person name="Roscito J.G."/>
            <person name="Kirilenko B.M."/>
            <person name="Davalos L.M."/>
            <person name="Corthals A.P."/>
            <person name="Power M.L."/>
            <person name="Jones G."/>
            <person name="Ransome R.D."/>
            <person name="Dechmann D.K.N."/>
            <person name="Locatelli A.G."/>
            <person name="Puechmaille S.J."/>
            <person name="Fedrigo O."/>
            <person name="Jarvis E.D."/>
            <person name="Hiller M."/>
            <person name="Vernes S.C."/>
            <person name="Myers E.W."/>
            <person name="Teeling E.C."/>
        </authorList>
    </citation>
    <scope>NUCLEOTIDE SEQUENCE [LARGE SCALE GENOMIC DNA]</scope>
    <source>
        <strain evidence="1">MMolMol1</strain>
        <tissue evidence="1">Muscle</tissue>
    </source>
</reference>
<proteinExistence type="predicted"/>
<organism evidence="1 2">
    <name type="scientific">Molossus molossus</name>
    <name type="common">Pallas' mastiff bat</name>
    <name type="synonym">Vespertilio molossus</name>
    <dbReference type="NCBI Taxonomy" id="27622"/>
    <lineage>
        <taxon>Eukaryota</taxon>
        <taxon>Metazoa</taxon>
        <taxon>Chordata</taxon>
        <taxon>Craniata</taxon>
        <taxon>Vertebrata</taxon>
        <taxon>Euteleostomi</taxon>
        <taxon>Mammalia</taxon>
        <taxon>Eutheria</taxon>
        <taxon>Laurasiatheria</taxon>
        <taxon>Chiroptera</taxon>
        <taxon>Yangochiroptera</taxon>
        <taxon>Molossidae</taxon>
        <taxon>Molossus</taxon>
    </lineage>
</organism>
<gene>
    <name evidence="1" type="ORF">HJG59_008744</name>
</gene>
<dbReference type="InParanoid" id="A0A7J8ERF0"/>
<evidence type="ECO:0000313" key="2">
    <source>
        <dbReference type="Proteomes" id="UP000550707"/>
    </source>
</evidence>